<comment type="caution">
    <text evidence="1">The sequence shown here is derived from an EMBL/GenBank/DDBJ whole genome shotgun (WGS) entry which is preliminary data.</text>
</comment>
<reference evidence="1" key="1">
    <citation type="submission" date="2013-11" db="EMBL/GenBank/DDBJ databases">
        <title>Genome sequence of the fusiform rust pathogen reveals effectors for host alternation and coevolution with pine.</title>
        <authorList>
            <consortium name="DOE Joint Genome Institute"/>
            <person name="Smith K."/>
            <person name="Pendleton A."/>
            <person name="Kubisiak T."/>
            <person name="Anderson C."/>
            <person name="Salamov A."/>
            <person name="Aerts A."/>
            <person name="Riley R."/>
            <person name="Clum A."/>
            <person name="Lindquist E."/>
            <person name="Ence D."/>
            <person name="Campbell M."/>
            <person name="Kronenberg Z."/>
            <person name="Feau N."/>
            <person name="Dhillon B."/>
            <person name="Hamelin R."/>
            <person name="Burleigh J."/>
            <person name="Smith J."/>
            <person name="Yandell M."/>
            <person name="Nelson C."/>
            <person name="Grigoriev I."/>
            <person name="Davis J."/>
        </authorList>
    </citation>
    <scope>NUCLEOTIDE SEQUENCE</scope>
    <source>
        <strain evidence="1">G11</strain>
    </source>
</reference>
<gene>
    <name evidence="1" type="ORF">CROQUDRAFT_704664</name>
</gene>
<keyword evidence="2" id="KW-1185">Reference proteome</keyword>
<proteinExistence type="predicted"/>
<evidence type="ECO:0000313" key="1">
    <source>
        <dbReference type="EMBL" id="KAG0145788.1"/>
    </source>
</evidence>
<organism evidence="1 2">
    <name type="scientific">Cronartium quercuum f. sp. fusiforme G11</name>
    <dbReference type="NCBI Taxonomy" id="708437"/>
    <lineage>
        <taxon>Eukaryota</taxon>
        <taxon>Fungi</taxon>
        <taxon>Dikarya</taxon>
        <taxon>Basidiomycota</taxon>
        <taxon>Pucciniomycotina</taxon>
        <taxon>Pucciniomycetes</taxon>
        <taxon>Pucciniales</taxon>
        <taxon>Coleosporiaceae</taxon>
        <taxon>Cronartium</taxon>
    </lineage>
</organism>
<dbReference type="OrthoDB" id="2506124at2759"/>
<sequence>MDNIACLVQCTHIVNSRNLRPIHAKRFEDSYQKYNQMSKKIFADLLINPNHHYALHIPKQMKLWGPLG</sequence>
<dbReference type="EMBL" id="MU167270">
    <property type="protein sequence ID" value="KAG0145788.1"/>
    <property type="molecule type" value="Genomic_DNA"/>
</dbReference>
<protein>
    <submittedName>
        <fullName evidence="1">Uncharacterized protein</fullName>
    </submittedName>
</protein>
<name>A0A9P6NKN1_9BASI</name>
<accession>A0A9P6NKN1</accession>
<evidence type="ECO:0000313" key="2">
    <source>
        <dbReference type="Proteomes" id="UP000886653"/>
    </source>
</evidence>
<dbReference type="Proteomes" id="UP000886653">
    <property type="component" value="Unassembled WGS sequence"/>
</dbReference>
<dbReference type="AlphaFoldDB" id="A0A9P6NKN1"/>